<keyword evidence="1" id="KW-0472">Membrane</keyword>
<dbReference type="EMBL" id="JACSQZ010000015">
    <property type="protein sequence ID" value="MBD7914695.1"/>
    <property type="molecule type" value="Genomic_DNA"/>
</dbReference>
<keyword evidence="1" id="KW-0812">Transmembrane</keyword>
<accession>A0ABR8Q2Q2</accession>
<evidence type="ECO:0000313" key="3">
    <source>
        <dbReference type="Proteomes" id="UP000640335"/>
    </source>
</evidence>
<dbReference type="Proteomes" id="UP000640335">
    <property type="component" value="Unassembled WGS sequence"/>
</dbReference>
<sequence length="192" mass="22370">MENKTFRFINSLYVIMMTNIMAVIYLVLGLLSFSLVPVSFTVIEIMKELIDGEIDGYSGIVKHFNSKITNNIKTYKKEELITGGYTLVLIIAILILKKVNLPFATSLNILFMYIFAMINIYWIFYALINIVEKREYKYLRVLAEMFKNIKKLLTSIVLFIVLIFVGIAMKEFLVLFSFSLYGFLFIKMNLKE</sequence>
<comment type="caution">
    <text evidence="2">The sequence shown here is derived from an EMBL/GenBank/DDBJ whole genome shotgun (WGS) entry which is preliminary data.</text>
</comment>
<reference evidence="2 3" key="1">
    <citation type="submission" date="2020-08" db="EMBL/GenBank/DDBJ databases">
        <title>A Genomic Blueprint of the Chicken Gut Microbiome.</title>
        <authorList>
            <person name="Gilroy R."/>
            <person name="Ravi A."/>
            <person name="Getino M."/>
            <person name="Pursley I."/>
            <person name="Horton D.L."/>
            <person name="Alikhan N.-F."/>
            <person name="Baker D."/>
            <person name="Gharbi K."/>
            <person name="Hall N."/>
            <person name="Watson M."/>
            <person name="Adriaenssens E.M."/>
            <person name="Foster-Nyarko E."/>
            <person name="Jarju S."/>
            <person name="Secka A."/>
            <person name="Antonio M."/>
            <person name="Oren A."/>
            <person name="Chaudhuri R."/>
            <person name="La Ragione R.M."/>
            <person name="Hildebrand F."/>
            <person name="Pallen M.J."/>
        </authorList>
    </citation>
    <scope>NUCLEOTIDE SEQUENCE [LARGE SCALE GENOMIC DNA]</scope>
    <source>
        <strain evidence="2 3">Sa3CUN1</strain>
    </source>
</reference>
<proteinExistence type="predicted"/>
<dbReference type="RefSeq" id="WP_191749461.1">
    <property type="nucleotide sequence ID" value="NZ_JACSQZ010000015.1"/>
</dbReference>
<feature type="transmembrane region" description="Helical" evidence="1">
    <location>
        <begin position="149"/>
        <end position="167"/>
    </location>
</feature>
<feature type="transmembrane region" description="Helical" evidence="1">
    <location>
        <begin position="12"/>
        <end position="36"/>
    </location>
</feature>
<evidence type="ECO:0000256" key="1">
    <source>
        <dbReference type="SAM" id="Phobius"/>
    </source>
</evidence>
<feature type="transmembrane region" description="Helical" evidence="1">
    <location>
        <begin position="109"/>
        <end position="128"/>
    </location>
</feature>
<gene>
    <name evidence="2" type="ORF">H9660_06015</name>
</gene>
<keyword evidence="1" id="KW-1133">Transmembrane helix</keyword>
<feature type="transmembrane region" description="Helical" evidence="1">
    <location>
        <begin position="80"/>
        <end position="97"/>
    </location>
</feature>
<evidence type="ECO:0000313" key="2">
    <source>
        <dbReference type="EMBL" id="MBD7914695.1"/>
    </source>
</evidence>
<protein>
    <recommendedName>
        <fullName evidence="4">DUF624 domain-containing protein</fullName>
    </recommendedName>
</protein>
<evidence type="ECO:0008006" key="4">
    <source>
        <dbReference type="Google" id="ProtNLM"/>
    </source>
</evidence>
<organism evidence="2 3">
    <name type="scientific">Clostridium gallinarum</name>
    <dbReference type="NCBI Taxonomy" id="2762246"/>
    <lineage>
        <taxon>Bacteria</taxon>
        <taxon>Bacillati</taxon>
        <taxon>Bacillota</taxon>
        <taxon>Clostridia</taxon>
        <taxon>Eubacteriales</taxon>
        <taxon>Clostridiaceae</taxon>
        <taxon>Clostridium</taxon>
    </lineage>
</organism>
<name>A0ABR8Q2Q2_9CLOT</name>
<keyword evidence="3" id="KW-1185">Reference proteome</keyword>